<dbReference type="InterPro" id="IPR024964">
    <property type="entry name" value="CTLH/CRA"/>
</dbReference>
<proteinExistence type="predicted"/>
<evidence type="ECO:0000259" key="1">
    <source>
        <dbReference type="PROSITE" id="PS50897"/>
    </source>
</evidence>
<accession>A0A8H7SP75</accession>
<organism evidence="2 3">
    <name type="scientific">Thamnidium elegans</name>
    <dbReference type="NCBI Taxonomy" id="101142"/>
    <lineage>
        <taxon>Eukaryota</taxon>
        <taxon>Fungi</taxon>
        <taxon>Fungi incertae sedis</taxon>
        <taxon>Mucoromycota</taxon>
        <taxon>Mucoromycotina</taxon>
        <taxon>Mucoromycetes</taxon>
        <taxon>Mucorales</taxon>
        <taxon>Mucorineae</taxon>
        <taxon>Mucoraceae</taxon>
        <taxon>Thamnidium</taxon>
    </lineage>
</organism>
<dbReference type="InterPro" id="IPR006595">
    <property type="entry name" value="CTLH_C"/>
</dbReference>
<dbReference type="InterPro" id="IPR050618">
    <property type="entry name" value="Ubq-SigPath_Reg"/>
</dbReference>
<dbReference type="Pfam" id="PF10607">
    <property type="entry name" value="CTLH"/>
    <property type="match status" value="1"/>
</dbReference>
<dbReference type="Proteomes" id="UP000613177">
    <property type="component" value="Unassembled WGS sequence"/>
</dbReference>
<evidence type="ECO:0000313" key="3">
    <source>
        <dbReference type="Proteomes" id="UP000613177"/>
    </source>
</evidence>
<evidence type="ECO:0000313" key="2">
    <source>
        <dbReference type="EMBL" id="KAG2232005.1"/>
    </source>
</evidence>
<name>A0A8H7SP75_9FUNG</name>
<keyword evidence="3" id="KW-1185">Reference proteome</keyword>
<feature type="domain" description="CTLH" evidence="1">
    <location>
        <begin position="9"/>
        <end position="81"/>
    </location>
</feature>
<sequence>MRFLDNCIKPEDNKDIQTAIQQGDITEAFTLIESHFPQLVKTYEHYNQSKSYQTPPRSHYILYKLRCQQFIETLRSSGDMEAIAFAQRYLRPCYEYYADYMNNVAVLMAYKDLENDTTRDLFGQHRRDSIADEVNEMILESRQTALEKLKRQNAIVQIELESQIRQDLLKNQKEAEVVEKVSM</sequence>
<dbReference type="EMBL" id="JAEPRE010000127">
    <property type="protein sequence ID" value="KAG2232005.1"/>
    <property type="molecule type" value="Genomic_DNA"/>
</dbReference>
<dbReference type="PANTHER" id="PTHR12864">
    <property type="entry name" value="RAN BINDING PROTEIN 9-RELATED"/>
    <property type="match status" value="1"/>
</dbReference>
<gene>
    <name evidence="2" type="ORF">INT48_004815</name>
</gene>
<comment type="caution">
    <text evidence="2">The sequence shown here is derived from an EMBL/GenBank/DDBJ whole genome shotgun (WGS) entry which is preliminary data.</text>
</comment>
<dbReference type="AlphaFoldDB" id="A0A8H7SP75"/>
<dbReference type="SMART" id="SM00668">
    <property type="entry name" value="CTLH"/>
    <property type="match status" value="1"/>
</dbReference>
<reference evidence="2" key="1">
    <citation type="submission" date="2021-01" db="EMBL/GenBank/DDBJ databases">
        <title>Metabolic potential, ecology and presence of endohyphal bacteria is reflected in genomic diversity of Mucoromycotina.</title>
        <authorList>
            <person name="Muszewska A."/>
            <person name="Okrasinska A."/>
            <person name="Steczkiewicz K."/>
            <person name="Drgas O."/>
            <person name="Orlowska M."/>
            <person name="Perlinska-Lenart U."/>
            <person name="Aleksandrzak-Piekarczyk T."/>
            <person name="Szatraj K."/>
            <person name="Zielenkiewicz U."/>
            <person name="Pilsyk S."/>
            <person name="Malc E."/>
            <person name="Mieczkowski P."/>
            <person name="Kruszewska J.S."/>
            <person name="Biernat P."/>
            <person name="Pawlowska J."/>
        </authorList>
    </citation>
    <scope>NUCLEOTIDE SEQUENCE</scope>
    <source>
        <strain evidence="2">WA0000018081</strain>
    </source>
</reference>
<dbReference type="PROSITE" id="PS50897">
    <property type="entry name" value="CTLH"/>
    <property type="match status" value="1"/>
</dbReference>
<protein>
    <recommendedName>
        <fullName evidence="1">CTLH domain-containing protein</fullName>
    </recommendedName>
</protein>